<dbReference type="NCBIfam" id="TIGR03364">
    <property type="entry name" value="HpnW_proposed"/>
    <property type="match status" value="1"/>
</dbReference>
<name>A0A6M7URG3_9HYPH</name>
<keyword evidence="4" id="KW-0560">Oxidoreductase</keyword>
<comment type="similarity">
    <text evidence="2">Belongs to the DadA oxidoreductase family.</text>
</comment>
<dbReference type="Gene3D" id="3.30.9.10">
    <property type="entry name" value="D-Amino Acid Oxidase, subunit A, domain 2"/>
    <property type="match status" value="1"/>
</dbReference>
<feature type="domain" description="FAD dependent oxidoreductase" evidence="5">
    <location>
        <begin position="5"/>
        <end position="365"/>
    </location>
</feature>
<evidence type="ECO:0000256" key="3">
    <source>
        <dbReference type="ARBA" id="ARBA00022630"/>
    </source>
</evidence>
<gene>
    <name evidence="6" type="ORF">EB233_26570</name>
</gene>
<dbReference type="PANTHER" id="PTHR13847">
    <property type="entry name" value="SARCOSINE DEHYDROGENASE-RELATED"/>
    <property type="match status" value="1"/>
</dbReference>
<organism evidence="6 7">
    <name type="scientific">Mesorhizobium erdmanii</name>
    <dbReference type="NCBI Taxonomy" id="1777866"/>
    <lineage>
        <taxon>Bacteria</taxon>
        <taxon>Pseudomonadati</taxon>
        <taxon>Pseudomonadota</taxon>
        <taxon>Alphaproteobacteria</taxon>
        <taxon>Hyphomicrobiales</taxon>
        <taxon>Phyllobacteriaceae</taxon>
        <taxon>Mesorhizobium</taxon>
    </lineage>
</organism>
<evidence type="ECO:0000256" key="4">
    <source>
        <dbReference type="ARBA" id="ARBA00023002"/>
    </source>
</evidence>
<keyword evidence="3" id="KW-0285">Flavoprotein</keyword>
<dbReference type="InterPro" id="IPR017741">
    <property type="entry name" value="FAD-dependent_OxRdtase_HpnW"/>
</dbReference>
<dbReference type="RefSeq" id="WP_064987910.1">
    <property type="nucleotide sequence ID" value="NZ_CP033361.1"/>
</dbReference>
<protein>
    <submittedName>
        <fullName evidence="6">TIGR03364 family FAD-dependent oxidoreductase</fullName>
    </submittedName>
</protein>
<evidence type="ECO:0000256" key="1">
    <source>
        <dbReference type="ARBA" id="ARBA00001974"/>
    </source>
</evidence>
<evidence type="ECO:0000259" key="5">
    <source>
        <dbReference type="Pfam" id="PF01266"/>
    </source>
</evidence>
<comment type="cofactor">
    <cofactor evidence="1">
        <name>FAD</name>
        <dbReference type="ChEBI" id="CHEBI:57692"/>
    </cofactor>
</comment>
<dbReference type="KEGG" id="merd:EB233_26570"/>
<dbReference type="Proteomes" id="UP000503339">
    <property type="component" value="Chromosome"/>
</dbReference>
<dbReference type="EMBL" id="CP033361">
    <property type="protein sequence ID" value="QKC78623.1"/>
    <property type="molecule type" value="Genomic_DNA"/>
</dbReference>
<dbReference type="Gene3D" id="3.50.50.60">
    <property type="entry name" value="FAD/NAD(P)-binding domain"/>
    <property type="match status" value="1"/>
</dbReference>
<evidence type="ECO:0000256" key="2">
    <source>
        <dbReference type="ARBA" id="ARBA00009410"/>
    </source>
</evidence>
<dbReference type="AlphaFoldDB" id="A0A6M7URG3"/>
<proteinExistence type="inferred from homology"/>
<accession>A0A6M7URG3</accession>
<dbReference type="PANTHER" id="PTHR13847:SF286">
    <property type="entry name" value="D-AMINO ACID DEHYDROGENASE"/>
    <property type="match status" value="1"/>
</dbReference>
<dbReference type="InterPro" id="IPR036188">
    <property type="entry name" value="FAD/NAD-bd_sf"/>
</dbReference>
<dbReference type="Pfam" id="PF01266">
    <property type="entry name" value="DAO"/>
    <property type="match status" value="1"/>
</dbReference>
<dbReference type="InterPro" id="IPR006076">
    <property type="entry name" value="FAD-dep_OxRdtase"/>
</dbReference>
<evidence type="ECO:0000313" key="7">
    <source>
        <dbReference type="Proteomes" id="UP000503339"/>
    </source>
</evidence>
<evidence type="ECO:0000313" key="6">
    <source>
        <dbReference type="EMBL" id="QKC78623.1"/>
    </source>
</evidence>
<dbReference type="GO" id="GO:0016491">
    <property type="term" value="F:oxidoreductase activity"/>
    <property type="evidence" value="ECO:0007669"/>
    <property type="project" value="UniProtKB-KW"/>
</dbReference>
<reference evidence="6 7" key="1">
    <citation type="submission" date="2018-10" db="EMBL/GenBank/DDBJ databases">
        <authorList>
            <person name="Perry B.J."/>
            <person name="Sullivan J.T."/>
            <person name="Murphy R.J.T."/>
            <person name="Ramsay J.P."/>
            <person name="Ronson C.W."/>
        </authorList>
    </citation>
    <scope>NUCLEOTIDE SEQUENCE [LARGE SCALE GENOMIC DNA]</scope>
    <source>
        <strain evidence="6 7">NZP2014</strain>
    </source>
</reference>
<sequence length="371" mass="39713">MDGYDLAVVGSGIVGLAHALAAVRRGLRVVVVDRDQKANGASIRNFGLVVVTGQDSGLSRRRAERSRQVWLDLAGEAGLEILQRGKLVAAQRPEALALLEAFRSGQDGQDCKLLTAREAAAHLDGLDEKALVGGLYSPFELRVESREVLPRLTSFLAEMHGVEFRNGISVTSIAAPVVETSSGRLYAEKIVVCPGDDFASLYPERMGQYGIRRCKLQMLRLADPGHRFRSALTSDLSLLRYGGFSCLPEAGALRKRLTEQCGAALENGVHLIVVQSADGSLVIGDSHHYGMTLDPFGSDAVDHLILDEFKTLFGGKAPEVVARWTGTYASAGPAMIRDAPHDDVRLVIVTSGTGASTGFAIGEETIAELFG</sequence>
<keyword evidence="7" id="KW-1185">Reference proteome</keyword>
<dbReference type="SUPFAM" id="SSF51905">
    <property type="entry name" value="FAD/NAD(P)-binding domain"/>
    <property type="match status" value="1"/>
</dbReference>
<dbReference type="GO" id="GO:0005737">
    <property type="term" value="C:cytoplasm"/>
    <property type="evidence" value="ECO:0007669"/>
    <property type="project" value="TreeGrafter"/>
</dbReference>